<proteinExistence type="predicted"/>
<organism evidence="1 2">
    <name type="scientific">Citrus sinensis</name>
    <name type="common">Sweet orange</name>
    <name type="synonym">Citrus aurantium var. sinensis</name>
    <dbReference type="NCBI Taxonomy" id="2711"/>
    <lineage>
        <taxon>Eukaryota</taxon>
        <taxon>Viridiplantae</taxon>
        <taxon>Streptophyta</taxon>
        <taxon>Embryophyta</taxon>
        <taxon>Tracheophyta</taxon>
        <taxon>Spermatophyta</taxon>
        <taxon>Magnoliopsida</taxon>
        <taxon>eudicotyledons</taxon>
        <taxon>Gunneridae</taxon>
        <taxon>Pentapetalae</taxon>
        <taxon>rosids</taxon>
        <taxon>malvids</taxon>
        <taxon>Sapindales</taxon>
        <taxon>Rutaceae</taxon>
        <taxon>Aurantioideae</taxon>
        <taxon>Citrus</taxon>
    </lineage>
</organism>
<evidence type="ECO:0000313" key="2">
    <source>
        <dbReference type="Proteomes" id="UP000829398"/>
    </source>
</evidence>
<evidence type="ECO:0000313" key="1">
    <source>
        <dbReference type="EMBL" id="KAH9718027.1"/>
    </source>
</evidence>
<reference evidence="2" key="1">
    <citation type="journal article" date="2023" name="Hortic. Res.">
        <title>A chromosome-level phased genome enabling allele-level studies in sweet orange: a case study on citrus Huanglongbing tolerance.</title>
        <authorList>
            <person name="Wu B."/>
            <person name="Yu Q."/>
            <person name="Deng Z."/>
            <person name="Duan Y."/>
            <person name="Luo F."/>
            <person name="Gmitter F. Jr."/>
        </authorList>
    </citation>
    <scope>NUCLEOTIDE SEQUENCE [LARGE SCALE GENOMIC DNA]</scope>
    <source>
        <strain evidence="2">cv. Valencia</strain>
    </source>
</reference>
<accession>A0ACB8JJX3</accession>
<keyword evidence="2" id="KW-1185">Reference proteome</keyword>
<comment type="caution">
    <text evidence="1">The sequence shown here is derived from an EMBL/GenBank/DDBJ whole genome shotgun (WGS) entry which is preliminary data.</text>
</comment>
<protein>
    <submittedName>
        <fullName evidence="1">SWIM-type domain-containing protein</fullName>
    </submittedName>
</protein>
<dbReference type="Proteomes" id="UP000829398">
    <property type="component" value="Chromosome 7"/>
</dbReference>
<gene>
    <name evidence="1" type="ORF">KPL71_022061</name>
</gene>
<dbReference type="EMBL" id="CM039176">
    <property type="protein sequence ID" value="KAH9718027.1"/>
    <property type="molecule type" value="Genomic_DNA"/>
</dbReference>
<sequence>MDSVVLQLCYDGWWETLADGRTEYVNAKNTSFLVRKDCTFEQFMARVYEVLQINPIEYSLSMKTTLRSSNTMYRACSLPMDIFNDEMVNVVLHMASDVVNYGCIPIFVTTHPRVPAENPEPLVESESSFRANESVPDIEEEVLPQQMSFQQHYSPVNENIDIIDDNGITLADVEDNVLPLRTSLGQHYSPFQNNEFCSYDDLGYNTNNTEADNVQGMNSNTEVDDRDTGHFDIPINDEGEHQYDIPVNNRENRPIPPMARSRKRTTVDPLVSLAPVLPSNLVAPDLVRSCNSADIGVGKLFAEKNELILELRKVALREKFDFKIARSTTTRFEAHCSSESCNWRLRATRGSDEHNVPWVVRRVDNAYTCSNEVLPSGLRQVRSRQAYRAKEVGLEIVRGNPAESYNLLSKYSHVLTKANEGTVTHLQRDGDDNFLYYFVALGSSIKGFTQYIRPVIAVDGTHLKGLYRGSMFVATCLDAKAYGHEEFKRQLEGLWMLHSAAADYLENNVGTCNWARSEFEGRRYSILTTNIAESVNSLMREPQKFPVTHLVDHFRKTLQQWFYDRKIVAESMSTRLTMWADEIVGERRILAERMTVRPVSQHRFHVLGGGMKEGIVDIYERTCSCRVFQLDQLVCAHAITACLRVRVDYISLCSDYYSKDSLVMAYAEPVELIGDMTDWDIPEAIQEIKVNPPIEAPPPGRRPELRIPSIGEDVNRRTVRCGRCNQPGHNRKRCKNPIVSNPN</sequence>
<name>A0ACB8JJX3_CITSI</name>